<keyword evidence="2" id="KW-0902">Two-component regulatory system</keyword>
<evidence type="ECO:0000259" key="7">
    <source>
        <dbReference type="PROSITE" id="PS51755"/>
    </source>
</evidence>
<proteinExistence type="predicted"/>
<dbReference type="GO" id="GO:0005829">
    <property type="term" value="C:cytosol"/>
    <property type="evidence" value="ECO:0007669"/>
    <property type="project" value="TreeGrafter"/>
</dbReference>
<dbReference type="PROSITE" id="PS51755">
    <property type="entry name" value="OMPR_PHOB"/>
    <property type="match status" value="1"/>
</dbReference>
<protein>
    <submittedName>
        <fullName evidence="8">Response regulator</fullName>
    </submittedName>
</protein>
<dbReference type="InterPro" id="IPR016032">
    <property type="entry name" value="Sig_transdc_resp-reg_C-effctor"/>
</dbReference>
<dbReference type="SMART" id="SM00862">
    <property type="entry name" value="Trans_reg_C"/>
    <property type="match status" value="1"/>
</dbReference>
<dbReference type="GO" id="GO:0000156">
    <property type="term" value="F:phosphorelay response regulator activity"/>
    <property type="evidence" value="ECO:0007669"/>
    <property type="project" value="TreeGrafter"/>
</dbReference>
<dbReference type="GO" id="GO:0006355">
    <property type="term" value="P:regulation of DNA-templated transcription"/>
    <property type="evidence" value="ECO:0007669"/>
    <property type="project" value="InterPro"/>
</dbReference>
<dbReference type="PANTHER" id="PTHR48111:SF40">
    <property type="entry name" value="PHOSPHATE REGULON TRANSCRIPTIONAL REGULATORY PROTEIN PHOB"/>
    <property type="match status" value="1"/>
</dbReference>
<keyword evidence="3 5" id="KW-0238">DNA-binding</keyword>
<dbReference type="SUPFAM" id="SSF52172">
    <property type="entry name" value="CheY-like"/>
    <property type="match status" value="1"/>
</dbReference>
<evidence type="ECO:0000256" key="2">
    <source>
        <dbReference type="ARBA" id="ARBA00023012"/>
    </source>
</evidence>
<dbReference type="EMBL" id="WSRP01000021">
    <property type="protein sequence ID" value="MVX57104.1"/>
    <property type="molecule type" value="Genomic_DNA"/>
</dbReference>
<dbReference type="GO" id="GO:0000976">
    <property type="term" value="F:transcription cis-regulatory region binding"/>
    <property type="evidence" value="ECO:0007669"/>
    <property type="project" value="TreeGrafter"/>
</dbReference>
<organism evidence="8 9">
    <name type="scientific">Parasutterella muris</name>
    <dbReference type="NCBI Taxonomy" id="2565572"/>
    <lineage>
        <taxon>Bacteria</taxon>
        <taxon>Pseudomonadati</taxon>
        <taxon>Pseudomonadota</taxon>
        <taxon>Betaproteobacteria</taxon>
        <taxon>Burkholderiales</taxon>
        <taxon>Sutterellaceae</taxon>
        <taxon>Parasutterella</taxon>
    </lineage>
</organism>
<keyword evidence="9" id="KW-1185">Reference proteome</keyword>
<evidence type="ECO:0000313" key="9">
    <source>
        <dbReference type="Proteomes" id="UP000472580"/>
    </source>
</evidence>
<sequence length="235" mass="26281">MSISVLIVEDEPAILELISYTCRTSGFQVQKASNVGEARRAIAEKRPDLILLDWMLPDCSGLDWLKELKANPTTDNFPVIMLTARGQEDDRVNGLEAGADDYIVKPFSPRELIARIKAVIRRKGGKEEGEVIRIGPLVIDIDRFEARVSGEPLRLSAVEFRFLALFAKHPGRVYSRAQLIERIWGFSADIDERTVDVHMLRLRKQLSGTEAADFIETVRGLGYRAAALKSSQANS</sequence>
<evidence type="ECO:0000256" key="5">
    <source>
        <dbReference type="PROSITE-ProRule" id="PRU01091"/>
    </source>
</evidence>
<dbReference type="Pfam" id="PF00072">
    <property type="entry name" value="Response_reg"/>
    <property type="match status" value="1"/>
</dbReference>
<dbReference type="SMART" id="SM00448">
    <property type="entry name" value="REC"/>
    <property type="match status" value="1"/>
</dbReference>
<dbReference type="InterPro" id="IPR039420">
    <property type="entry name" value="WalR-like"/>
</dbReference>
<feature type="DNA-binding region" description="OmpR/PhoB-type" evidence="5">
    <location>
        <begin position="129"/>
        <end position="227"/>
    </location>
</feature>
<dbReference type="CDD" id="cd17618">
    <property type="entry name" value="REC_OmpR_PhoB"/>
    <property type="match status" value="1"/>
</dbReference>
<reference evidence="8 9" key="1">
    <citation type="submission" date="2019-12" db="EMBL/GenBank/DDBJ databases">
        <title>Microbes associate with the intestines of laboratory mice.</title>
        <authorList>
            <person name="Navarre W."/>
            <person name="Wong E."/>
        </authorList>
    </citation>
    <scope>NUCLEOTIDE SEQUENCE [LARGE SCALE GENOMIC DNA]</scope>
    <source>
        <strain evidence="8 9">NM82_D38</strain>
    </source>
</reference>
<dbReference type="Gene3D" id="6.10.250.690">
    <property type="match status" value="1"/>
</dbReference>
<accession>A0A6L6YIA1</accession>
<evidence type="ECO:0000256" key="1">
    <source>
        <dbReference type="ARBA" id="ARBA00022553"/>
    </source>
</evidence>
<evidence type="ECO:0000313" key="8">
    <source>
        <dbReference type="EMBL" id="MVX57104.1"/>
    </source>
</evidence>
<evidence type="ECO:0000259" key="6">
    <source>
        <dbReference type="PROSITE" id="PS50110"/>
    </source>
</evidence>
<dbReference type="Pfam" id="PF00486">
    <property type="entry name" value="Trans_reg_C"/>
    <property type="match status" value="1"/>
</dbReference>
<feature type="modified residue" description="4-aspartylphosphate" evidence="4">
    <location>
        <position position="53"/>
    </location>
</feature>
<dbReference type="PANTHER" id="PTHR48111">
    <property type="entry name" value="REGULATOR OF RPOS"/>
    <property type="match status" value="1"/>
</dbReference>
<dbReference type="AlphaFoldDB" id="A0A6L6YIA1"/>
<dbReference type="RefSeq" id="WP_160335531.1">
    <property type="nucleotide sequence ID" value="NZ_CALPCR010000006.1"/>
</dbReference>
<dbReference type="CDD" id="cd00383">
    <property type="entry name" value="trans_reg_C"/>
    <property type="match status" value="1"/>
</dbReference>
<dbReference type="OrthoDB" id="9802426at2"/>
<evidence type="ECO:0000256" key="4">
    <source>
        <dbReference type="PROSITE-ProRule" id="PRU00169"/>
    </source>
</evidence>
<dbReference type="InterPro" id="IPR001867">
    <property type="entry name" value="OmpR/PhoB-type_DNA-bd"/>
</dbReference>
<dbReference type="SUPFAM" id="SSF46894">
    <property type="entry name" value="C-terminal effector domain of the bipartite response regulators"/>
    <property type="match status" value="1"/>
</dbReference>
<feature type="domain" description="Response regulatory" evidence="6">
    <location>
        <begin position="4"/>
        <end position="120"/>
    </location>
</feature>
<dbReference type="Gene3D" id="3.40.50.2300">
    <property type="match status" value="1"/>
</dbReference>
<dbReference type="Gene3D" id="1.10.10.10">
    <property type="entry name" value="Winged helix-like DNA-binding domain superfamily/Winged helix DNA-binding domain"/>
    <property type="match status" value="1"/>
</dbReference>
<keyword evidence="1 4" id="KW-0597">Phosphoprotein</keyword>
<dbReference type="GO" id="GO:0032993">
    <property type="term" value="C:protein-DNA complex"/>
    <property type="evidence" value="ECO:0007669"/>
    <property type="project" value="TreeGrafter"/>
</dbReference>
<dbReference type="Proteomes" id="UP000472580">
    <property type="component" value="Unassembled WGS sequence"/>
</dbReference>
<dbReference type="InterPro" id="IPR011006">
    <property type="entry name" value="CheY-like_superfamily"/>
</dbReference>
<evidence type="ECO:0000256" key="3">
    <source>
        <dbReference type="ARBA" id="ARBA00023125"/>
    </source>
</evidence>
<name>A0A6L6YIA1_9BURK</name>
<gene>
    <name evidence="8" type="ORF">E5987_07760</name>
</gene>
<feature type="domain" description="OmpR/PhoB-type" evidence="7">
    <location>
        <begin position="129"/>
        <end position="227"/>
    </location>
</feature>
<comment type="caution">
    <text evidence="8">The sequence shown here is derived from an EMBL/GenBank/DDBJ whole genome shotgun (WGS) entry which is preliminary data.</text>
</comment>
<dbReference type="PROSITE" id="PS50110">
    <property type="entry name" value="RESPONSE_REGULATORY"/>
    <property type="match status" value="1"/>
</dbReference>
<dbReference type="InterPro" id="IPR001789">
    <property type="entry name" value="Sig_transdc_resp-reg_receiver"/>
</dbReference>
<dbReference type="InterPro" id="IPR036388">
    <property type="entry name" value="WH-like_DNA-bd_sf"/>
</dbReference>